<gene>
    <name evidence="2" type="ORF">GCM10022419_033610</name>
</gene>
<dbReference type="Proteomes" id="UP001500630">
    <property type="component" value="Unassembled WGS sequence"/>
</dbReference>
<evidence type="ECO:0000313" key="3">
    <source>
        <dbReference type="Proteomes" id="UP001500630"/>
    </source>
</evidence>
<evidence type="ECO:0000256" key="1">
    <source>
        <dbReference type="SAM" id="MobiDB-lite"/>
    </source>
</evidence>
<organism evidence="2 3">
    <name type="scientific">Nonomuraea rosea</name>
    <dbReference type="NCBI Taxonomy" id="638574"/>
    <lineage>
        <taxon>Bacteria</taxon>
        <taxon>Bacillati</taxon>
        <taxon>Actinomycetota</taxon>
        <taxon>Actinomycetes</taxon>
        <taxon>Streptosporangiales</taxon>
        <taxon>Streptosporangiaceae</taxon>
        <taxon>Nonomuraea</taxon>
    </lineage>
</organism>
<reference evidence="3" key="1">
    <citation type="journal article" date="2019" name="Int. J. Syst. Evol. Microbiol.">
        <title>The Global Catalogue of Microorganisms (GCM) 10K type strain sequencing project: providing services to taxonomists for standard genome sequencing and annotation.</title>
        <authorList>
            <consortium name="The Broad Institute Genomics Platform"/>
            <consortium name="The Broad Institute Genome Sequencing Center for Infectious Disease"/>
            <person name="Wu L."/>
            <person name="Ma J."/>
        </authorList>
    </citation>
    <scope>NUCLEOTIDE SEQUENCE [LARGE SCALE GENOMIC DNA]</scope>
    <source>
        <strain evidence="3">JCM 17326</strain>
    </source>
</reference>
<sequence>MVVHLQAHIDRRSAEAAAPRIAAAFARIGEAENAAAIWRQRHDDAETEHARLVAALRRRTASAERMVVRAFAAIEACDDTRVPAAQREAWRAGWQACKNAATDALNNPGTPATANAGRHGRPTPAEYERQVIDRQNPDYHG</sequence>
<feature type="region of interest" description="Disordered" evidence="1">
    <location>
        <begin position="103"/>
        <end position="141"/>
    </location>
</feature>
<proteinExistence type="predicted"/>
<feature type="compositionally biased region" description="Polar residues" evidence="1">
    <location>
        <begin position="104"/>
        <end position="113"/>
    </location>
</feature>
<protein>
    <submittedName>
        <fullName evidence="2">Uncharacterized protein</fullName>
    </submittedName>
</protein>
<keyword evidence="3" id="KW-1185">Reference proteome</keyword>
<name>A0ABP6WGQ6_9ACTN</name>
<evidence type="ECO:0000313" key="2">
    <source>
        <dbReference type="EMBL" id="GAA3550634.1"/>
    </source>
</evidence>
<dbReference type="EMBL" id="BAABDQ010000006">
    <property type="protein sequence ID" value="GAA3550634.1"/>
    <property type="molecule type" value="Genomic_DNA"/>
</dbReference>
<feature type="compositionally biased region" description="Basic and acidic residues" evidence="1">
    <location>
        <begin position="126"/>
        <end position="141"/>
    </location>
</feature>
<comment type="caution">
    <text evidence="2">The sequence shown here is derived from an EMBL/GenBank/DDBJ whole genome shotgun (WGS) entry which is preliminary data.</text>
</comment>
<accession>A0ABP6WGQ6</accession>
<dbReference type="RefSeq" id="WP_345562702.1">
    <property type="nucleotide sequence ID" value="NZ_BAABDQ010000006.1"/>
</dbReference>